<organism evidence="1 2">
    <name type="scientific">Spodoptera litura</name>
    <name type="common">Asian cotton leafworm</name>
    <dbReference type="NCBI Taxonomy" id="69820"/>
    <lineage>
        <taxon>Eukaryota</taxon>
        <taxon>Metazoa</taxon>
        <taxon>Ecdysozoa</taxon>
        <taxon>Arthropoda</taxon>
        <taxon>Hexapoda</taxon>
        <taxon>Insecta</taxon>
        <taxon>Pterygota</taxon>
        <taxon>Neoptera</taxon>
        <taxon>Endopterygota</taxon>
        <taxon>Lepidoptera</taxon>
        <taxon>Glossata</taxon>
        <taxon>Ditrysia</taxon>
        <taxon>Noctuoidea</taxon>
        <taxon>Noctuidae</taxon>
        <taxon>Amphipyrinae</taxon>
        <taxon>Spodoptera</taxon>
    </lineage>
</organism>
<dbReference type="RefSeq" id="XP_022831047.1">
    <property type="nucleotide sequence ID" value="XM_022975279.1"/>
</dbReference>
<dbReference type="OrthoDB" id="7486307at2759"/>
<evidence type="ECO:0000313" key="2">
    <source>
        <dbReference type="RefSeq" id="XP_022831047.1"/>
    </source>
</evidence>
<gene>
    <name evidence="2" type="primary">LOC111359681</name>
</gene>
<keyword evidence="1" id="KW-1185">Reference proteome</keyword>
<proteinExistence type="predicted"/>
<evidence type="ECO:0000313" key="1">
    <source>
        <dbReference type="Proteomes" id="UP000301870"/>
    </source>
</evidence>
<protein>
    <submittedName>
        <fullName evidence="2">Uncharacterized protein LOC111359681</fullName>
    </submittedName>
</protein>
<dbReference type="GeneID" id="111359681"/>
<dbReference type="KEGG" id="sliu:111359681"/>
<reference evidence="2" key="1">
    <citation type="submission" date="2025-08" db="UniProtKB">
        <authorList>
            <consortium name="RefSeq"/>
        </authorList>
    </citation>
    <scope>IDENTIFICATION</scope>
    <source>
        <strain evidence="2">Ishihara</strain>
        <tissue evidence="2">Whole body</tissue>
    </source>
</reference>
<accession>A0A9J7EN63</accession>
<name>A0A9J7EN63_SPOLT</name>
<dbReference type="AlphaFoldDB" id="A0A9J7EN63"/>
<dbReference type="Proteomes" id="UP000301870">
    <property type="component" value="Chromosome 29"/>
</dbReference>
<sequence length="264" mass="29840">MISDDLNSCFLQTSEHKRSVESGTSNPKSVENFSVFADGWCGEPLEPQHLTMDFTPNKETDTEFVQKKVCSFWEFIENSPELHKLRAKADGNIVLDTGSSSDSRKSVSKMKQSIDTMDHEFYEDEDEEESIPEKTAVEMLEFAENKNLINRIFGAKMASTCSLGPREYIQEDTKVPQPKKKEKKKKLACTCISSPKVSCPLHSSQIHVVSKKPSKVHGSKLKLLSRQLNDWDAKHPKNMDPPGHAPALQHCTIQRQVHHNLTCL</sequence>